<gene>
    <name evidence="2" type="ORF">CON36_36760</name>
</gene>
<feature type="transmembrane region" description="Helical" evidence="1">
    <location>
        <begin position="97"/>
        <end position="117"/>
    </location>
</feature>
<feature type="transmembrane region" description="Helical" evidence="1">
    <location>
        <begin position="124"/>
        <end position="147"/>
    </location>
</feature>
<evidence type="ECO:0000313" key="2">
    <source>
        <dbReference type="EMBL" id="PDZ93896.1"/>
    </source>
</evidence>
<dbReference type="RefSeq" id="WP_098007466.1">
    <property type="nucleotide sequence ID" value="NZ_NVMX01000335.1"/>
</dbReference>
<evidence type="ECO:0000313" key="3">
    <source>
        <dbReference type="Proteomes" id="UP000219922"/>
    </source>
</evidence>
<protein>
    <submittedName>
        <fullName evidence="2">Uncharacterized protein</fullName>
    </submittedName>
</protein>
<dbReference type="InterPro" id="IPR049500">
    <property type="entry name" value="Peptidase_M50B-like"/>
</dbReference>
<keyword evidence="1" id="KW-0812">Transmembrane</keyword>
<dbReference type="AlphaFoldDB" id="A0A9X6SRR1"/>
<accession>A0A9X6SRR1</accession>
<comment type="caution">
    <text evidence="2">The sequence shown here is derived from an EMBL/GenBank/DDBJ whole genome shotgun (WGS) entry which is preliminary data.</text>
</comment>
<feature type="transmembrane region" description="Helical" evidence="1">
    <location>
        <begin position="167"/>
        <end position="185"/>
    </location>
</feature>
<keyword evidence="1" id="KW-0472">Membrane</keyword>
<dbReference type="Proteomes" id="UP000219922">
    <property type="component" value="Unassembled WGS sequence"/>
</dbReference>
<dbReference type="EMBL" id="NVMX01000335">
    <property type="protein sequence ID" value="PDZ93896.1"/>
    <property type="molecule type" value="Genomic_DNA"/>
</dbReference>
<proteinExistence type="predicted"/>
<keyword evidence="1" id="KW-1133">Transmembrane helix</keyword>
<feature type="transmembrane region" description="Helical" evidence="1">
    <location>
        <begin position="239"/>
        <end position="262"/>
    </location>
</feature>
<feature type="transmembrane region" description="Helical" evidence="1">
    <location>
        <begin position="7"/>
        <end position="29"/>
    </location>
</feature>
<name>A0A9X6SRR1_BACCE</name>
<reference evidence="2 3" key="1">
    <citation type="submission" date="2017-09" db="EMBL/GenBank/DDBJ databases">
        <title>Large-scale bioinformatics analysis of Bacillus genomes uncovers conserved roles of natural products in bacterial physiology.</title>
        <authorList>
            <consortium name="Agbiome Team Llc"/>
            <person name="Bleich R.M."/>
            <person name="Grubbs K.J."/>
            <person name="Santa Maria K.C."/>
            <person name="Allen S.E."/>
            <person name="Farag S."/>
            <person name="Shank E.A."/>
            <person name="Bowers A."/>
        </authorList>
    </citation>
    <scope>NUCLEOTIDE SEQUENCE [LARGE SCALE GENOMIC DNA]</scope>
    <source>
        <strain evidence="2 3">AFS092789</strain>
    </source>
</reference>
<dbReference type="Pfam" id="PF13398">
    <property type="entry name" value="Peptidase_M50B"/>
    <property type="match status" value="2"/>
</dbReference>
<sequence length="263" mass="29218">MEKLHLIYFYLVVTLILTVVLPNVGNLLIRRNLGFVLLSNILLEIGKYIALANTLIHEVFHCICAWATGGKAHAISLHHDTSGLATTSTSSRLARILVSYGGYTGSSITAIALFYLLNKGKYEYIIYVFICFAIVGLLVWTKNFIAFLKDSFISLFKFSLYKGNTNLFGLVWSLGFIVILGSLIYQNDLQLIQHASIFLCSIVLVESIKTAFVIFVLSITKRKDAGDATSLAQATFIPAIIWGVVFLGQSIYAGHFIVTHYFI</sequence>
<feature type="transmembrane region" description="Helical" evidence="1">
    <location>
        <begin position="197"/>
        <end position="219"/>
    </location>
</feature>
<organism evidence="2 3">
    <name type="scientific">Bacillus cereus</name>
    <dbReference type="NCBI Taxonomy" id="1396"/>
    <lineage>
        <taxon>Bacteria</taxon>
        <taxon>Bacillati</taxon>
        <taxon>Bacillota</taxon>
        <taxon>Bacilli</taxon>
        <taxon>Bacillales</taxon>
        <taxon>Bacillaceae</taxon>
        <taxon>Bacillus</taxon>
        <taxon>Bacillus cereus group</taxon>
    </lineage>
</organism>
<evidence type="ECO:0000256" key="1">
    <source>
        <dbReference type="SAM" id="Phobius"/>
    </source>
</evidence>